<evidence type="ECO:0000256" key="7">
    <source>
        <dbReference type="ARBA" id="ARBA00023014"/>
    </source>
</evidence>
<evidence type="ECO:0000259" key="14">
    <source>
        <dbReference type="PROSITE" id="PS51384"/>
    </source>
</evidence>
<evidence type="ECO:0000256" key="5">
    <source>
        <dbReference type="ARBA" id="ARBA00022714"/>
    </source>
</evidence>
<dbReference type="PANTHER" id="PTHR47354:SF5">
    <property type="entry name" value="PROTEIN RFBI"/>
    <property type="match status" value="1"/>
</dbReference>
<comment type="cofactor">
    <cofactor evidence="2">
        <name>FAD</name>
        <dbReference type="ChEBI" id="CHEBI:57692"/>
    </cofactor>
</comment>
<dbReference type="Gene3D" id="1.10.490.10">
    <property type="entry name" value="Globins"/>
    <property type="match status" value="1"/>
</dbReference>
<sequence length="396" mass="44234">MTVNAVLNSFADPPEPRPRGTGSDRMVRIIQASFAPVELRADEMAEHFYAVLFSLVPSARDLFPVNMQKQRTRLFRALVQLVEAADRPEELTPYLRRLGRDHRKFGVRQEHFRAFGVALRAAVRTYTTVEWTDEVEQAWTQAYEVVARIMQEGVADDSLPAWWTAEVVSHQRRDWDTAIIRVRPESQIPYLAGQFVSVESPRRPRLWRYLSPANAPREDGTVDFHVRVVAGGWVSRALVRQTVPGDRWRVGAPMGELWRDRDVQRDLVLIAGGTGVAPLHAVVEDLAGRATQPSSVTLFFGGPTADALYFLPELRELAADLPWLKLVPVTEDGSVDDGERGKLPEVVTALGGAWSGHDVLVAGSPGMIRATVSRLLVEGTSYDQISYDSFITEGRI</sequence>
<dbReference type="CDD" id="cd19753">
    <property type="entry name" value="Mb-like_oxidoreductase"/>
    <property type="match status" value="1"/>
</dbReference>
<keyword evidence="11" id="KW-0349">Heme</keyword>
<keyword evidence="7" id="KW-0411">Iron-sulfur</keyword>
<dbReference type="Pfam" id="PF00042">
    <property type="entry name" value="Globin"/>
    <property type="match status" value="1"/>
</dbReference>
<feature type="region of interest" description="Disordered" evidence="12">
    <location>
        <begin position="1"/>
        <end position="23"/>
    </location>
</feature>
<dbReference type="CDD" id="cd06187">
    <property type="entry name" value="O2ase_reductase_like"/>
    <property type="match status" value="1"/>
</dbReference>
<dbReference type="InterPro" id="IPR009050">
    <property type="entry name" value="Globin-like_sf"/>
</dbReference>
<comment type="catalytic activity">
    <reaction evidence="9">
        <text>2 nitric oxide + NADH + 2 O2 = 2 nitrate + NAD(+) + H(+)</text>
        <dbReference type="Rhea" id="RHEA:19469"/>
        <dbReference type="ChEBI" id="CHEBI:15378"/>
        <dbReference type="ChEBI" id="CHEBI:15379"/>
        <dbReference type="ChEBI" id="CHEBI:16480"/>
        <dbReference type="ChEBI" id="CHEBI:17632"/>
        <dbReference type="ChEBI" id="CHEBI:57540"/>
        <dbReference type="ChEBI" id="CHEBI:57945"/>
        <dbReference type="EC" id="1.14.12.17"/>
    </reaction>
</comment>
<evidence type="ECO:0000256" key="8">
    <source>
        <dbReference type="ARBA" id="ARBA00023027"/>
    </source>
</evidence>
<dbReference type="PANTHER" id="PTHR47354">
    <property type="entry name" value="NADH OXIDOREDUCTASE HCR"/>
    <property type="match status" value="1"/>
</dbReference>
<evidence type="ECO:0000256" key="3">
    <source>
        <dbReference type="ARBA" id="ARBA00006401"/>
    </source>
</evidence>
<keyword evidence="11" id="KW-0408">Iron</keyword>
<dbReference type="Pfam" id="PF00970">
    <property type="entry name" value="FAD_binding_6"/>
    <property type="match status" value="1"/>
</dbReference>
<evidence type="ECO:0000256" key="1">
    <source>
        <dbReference type="ARBA" id="ARBA00001970"/>
    </source>
</evidence>
<dbReference type="InterPro" id="IPR017938">
    <property type="entry name" value="Riboflavin_synthase-like_b-brl"/>
</dbReference>
<feature type="domain" description="Globin" evidence="13">
    <location>
        <begin position="19"/>
        <end position="155"/>
    </location>
</feature>
<comment type="similarity">
    <text evidence="11">Belongs to the globin family.</text>
</comment>
<feature type="domain" description="FAD-binding FR-type" evidence="14">
    <location>
        <begin position="160"/>
        <end position="260"/>
    </location>
</feature>
<dbReference type="Proteomes" id="UP000249324">
    <property type="component" value="Unassembled WGS sequence"/>
</dbReference>
<dbReference type="EC" id="1.14.12.17" evidence="4"/>
<dbReference type="InterPro" id="IPR000971">
    <property type="entry name" value="Globin"/>
</dbReference>
<name>A0ABD6FI46_9PSEU</name>
<comment type="similarity">
    <text evidence="3">In the C-terminal section; belongs to the flavoprotein pyridine nucleotide cytochrome reductase family.</text>
</comment>
<evidence type="ECO:0000313" key="16">
    <source>
        <dbReference type="Proteomes" id="UP000249324"/>
    </source>
</evidence>
<dbReference type="InterPro" id="IPR001433">
    <property type="entry name" value="OxRdtase_FAD/NAD-bd"/>
</dbReference>
<keyword evidence="11" id="KW-0479">Metal-binding</keyword>
<keyword evidence="5" id="KW-0001">2Fe-2S</keyword>
<reference evidence="15 16" key="1">
    <citation type="journal article" date="2021" name="BMC Genomics">
        <title>Genome-resolved metagenome and metatranscriptome analyses of thermophilic composting reveal key bacterial players and their metabolic interactions.</title>
        <authorList>
            <person name="Braga L.P.P."/>
            <person name="Pereira R.V."/>
            <person name="Martins L.F."/>
            <person name="Moura L.M.S."/>
            <person name="Sanchez F.B."/>
            <person name="Patane J.S.L."/>
            <person name="da Silva A.M."/>
            <person name="Setubal J.C."/>
        </authorList>
    </citation>
    <scope>NUCLEOTIDE SEQUENCE [LARGE SCALE GENOMIC DNA]</scope>
    <source>
        <strain evidence="15">ZC4RG45</strain>
    </source>
</reference>
<dbReference type="PRINTS" id="PR00410">
    <property type="entry name" value="PHEHYDRXLASE"/>
</dbReference>
<dbReference type="SUPFAM" id="SSF63380">
    <property type="entry name" value="Riboflavin synthase domain-like"/>
    <property type="match status" value="1"/>
</dbReference>
<evidence type="ECO:0000259" key="13">
    <source>
        <dbReference type="PROSITE" id="PS01033"/>
    </source>
</evidence>
<gene>
    <name evidence="15" type="ORF">DIU77_015610</name>
</gene>
<dbReference type="GO" id="GO:0008941">
    <property type="term" value="F:nitric oxide dioxygenase NAD(P)H activity"/>
    <property type="evidence" value="ECO:0007669"/>
    <property type="project" value="UniProtKB-EC"/>
</dbReference>
<accession>A0ABD6FI46</accession>
<comment type="cofactor">
    <cofactor evidence="1">
        <name>heme b</name>
        <dbReference type="ChEBI" id="CHEBI:60344"/>
    </cofactor>
</comment>
<comment type="catalytic activity">
    <reaction evidence="10">
        <text>2 nitric oxide + NADPH + 2 O2 = 2 nitrate + NADP(+) + H(+)</text>
        <dbReference type="Rhea" id="RHEA:19465"/>
        <dbReference type="ChEBI" id="CHEBI:15378"/>
        <dbReference type="ChEBI" id="CHEBI:15379"/>
        <dbReference type="ChEBI" id="CHEBI:16480"/>
        <dbReference type="ChEBI" id="CHEBI:17632"/>
        <dbReference type="ChEBI" id="CHEBI:57783"/>
        <dbReference type="ChEBI" id="CHEBI:58349"/>
        <dbReference type="EC" id="1.14.12.17"/>
    </reaction>
</comment>
<evidence type="ECO:0000256" key="11">
    <source>
        <dbReference type="RuleBase" id="RU000356"/>
    </source>
</evidence>
<dbReference type="InterPro" id="IPR017927">
    <property type="entry name" value="FAD-bd_FR_type"/>
</dbReference>
<dbReference type="SUPFAM" id="SSF52343">
    <property type="entry name" value="Ferredoxin reductase-like, C-terminal NADP-linked domain"/>
    <property type="match status" value="1"/>
</dbReference>
<dbReference type="InterPro" id="IPR050415">
    <property type="entry name" value="MRET"/>
</dbReference>
<dbReference type="GO" id="GO:0005344">
    <property type="term" value="F:oxygen carrier activity"/>
    <property type="evidence" value="ECO:0007669"/>
    <property type="project" value="UniProtKB-KW"/>
</dbReference>
<evidence type="ECO:0000256" key="6">
    <source>
        <dbReference type="ARBA" id="ARBA00022857"/>
    </source>
</evidence>
<keyword evidence="8" id="KW-0520">NAD</keyword>
<evidence type="ECO:0000256" key="10">
    <source>
        <dbReference type="ARBA" id="ARBA00049433"/>
    </source>
</evidence>
<proteinExistence type="inferred from homology"/>
<dbReference type="EMBL" id="QGUI02000252">
    <property type="protein sequence ID" value="MFO7193668.1"/>
    <property type="molecule type" value="Genomic_DNA"/>
</dbReference>
<dbReference type="SUPFAM" id="SSF46458">
    <property type="entry name" value="Globin-like"/>
    <property type="match status" value="1"/>
</dbReference>
<dbReference type="Pfam" id="PF00175">
    <property type="entry name" value="NAD_binding_1"/>
    <property type="match status" value="1"/>
</dbReference>
<protein>
    <recommendedName>
        <fullName evidence="4">nitric oxide dioxygenase</fullName>
        <ecNumber evidence="4">1.14.12.17</ecNumber>
    </recommendedName>
</protein>
<dbReference type="Gene3D" id="3.40.50.80">
    <property type="entry name" value="Nucleotide-binding domain of ferredoxin-NADP reductase (FNR) module"/>
    <property type="match status" value="1"/>
</dbReference>
<evidence type="ECO:0000313" key="15">
    <source>
        <dbReference type="EMBL" id="MFO7193668.1"/>
    </source>
</evidence>
<evidence type="ECO:0000256" key="2">
    <source>
        <dbReference type="ARBA" id="ARBA00001974"/>
    </source>
</evidence>
<keyword evidence="11" id="KW-0561">Oxygen transport</keyword>
<dbReference type="GO" id="GO:0051537">
    <property type="term" value="F:2 iron, 2 sulfur cluster binding"/>
    <property type="evidence" value="ECO:0007669"/>
    <property type="project" value="UniProtKB-KW"/>
</dbReference>
<dbReference type="InterPro" id="IPR008333">
    <property type="entry name" value="Cbr1-like_FAD-bd_dom"/>
</dbReference>
<dbReference type="InterPro" id="IPR039261">
    <property type="entry name" value="FNR_nucleotide-bd"/>
</dbReference>
<comment type="caution">
    <text evidence="15">The sequence shown here is derived from an EMBL/GenBank/DDBJ whole genome shotgun (WGS) entry which is preliminary data.</text>
</comment>
<keyword evidence="11" id="KW-0813">Transport</keyword>
<keyword evidence="6" id="KW-0521">NADP</keyword>
<evidence type="ECO:0000256" key="4">
    <source>
        <dbReference type="ARBA" id="ARBA00012229"/>
    </source>
</evidence>
<dbReference type="PROSITE" id="PS01033">
    <property type="entry name" value="GLOBIN"/>
    <property type="match status" value="1"/>
</dbReference>
<dbReference type="AlphaFoldDB" id="A0ABD6FI46"/>
<dbReference type="InterPro" id="IPR012292">
    <property type="entry name" value="Globin/Proto"/>
</dbReference>
<dbReference type="Gene3D" id="2.40.30.10">
    <property type="entry name" value="Translation factors"/>
    <property type="match status" value="1"/>
</dbReference>
<organism evidence="15 16">
    <name type="scientific">Thermocrispum agreste</name>
    <dbReference type="NCBI Taxonomy" id="37925"/>
    <lineage>
        <taxon>Bacteria</taxon>
        <taxon>Bacillati</taxon>
        <taxon>Actinomycetota</taxon>
        <taxon>Actinomycetes</taxon>
        <taxon>Pseudonocardiales</taxon>
        <taxon>Pseudonocardiaceae</taxon>
        <taxon>Thermocrispum</taxon>
    </lineage>
</organism>
<dbReference type="PROSITE" id="PS51384">
    <property type="entry name" value="FAD_FR"/>
    <property type="match status" value="1"/>
</dbReference>
<evidence type="ECO:0000256" key="9">
    <source>
        <dbReference type="ARBA" id="ARBA00048649"/>
    </source>
</evidence>
<evidence type="ECO:0000256" key="12">
    <source>
        <dbReference type="SAM" id="MobiDB-lite"/>
    </source>
</evidence>